<sequence>MHMVLMGLRQLLSAEDLVRVDADLPTAVWDVEASLAGRDQARGQATLVVTASIVQGLSVASTSGGDGIVGNMVSGMGPDISAAGEHFVAGLLELVAAETDVGGALAGHHLGGQHLALVHRPAGVDGRTVGVVAGDHCTRRRVTGRGGHPIVVLLLDQHLVLVDPDLLATERNVQAAVRWMNLAHGQAAGMMTTSHVEWFPRTCHSTPNRIRRHSATGTGHPGESLSHQHLVVA</sequence>
<feature type="non-terminal residue" evidence="2">
    <location>
        <position position="233"/>
    </location>
</feature>
<evidence type="ECO:0000256" key="1">
    <source>
        <dbReference type="SAM" id="MobiDB-lite"/>
    </source>
</evidence>
<organism evidence="2 3">
    <name type="scientific">Drosophila gunungcola</name>
    <name type="common">fruit fly</name>
    <dbReference type="NCBI Taxonomy" id="103775"/>
    <lineage>
        <taxon>Eukaryota</taxon>
        <taxon>Metazoa</taxon>
        <taxon>Ecdysozoa</taxon>
        <taxon>Arthropoda</taxon>
        <taxon>Hexapoda</taxon>
        <taxon>Insecta</taxon>
        <taxon>Pterygota</taxon>
        <taxon>Neoptera</taxon>
        <taxon>Endopterygota</taxon>
        <taxon>Diptera</taxon>
        <taxon>Brachycera</taxon>
        <taxon>Muscomorpha</taxon>
        <taxon>Ephydroidea</taxon>
        <taxon>Drosophilidae</taxon>
        <taxon>Drosophila</taxon>
        <taxon>Sophophora</taxon>
    </lineage>
</organism>
<keyword evidence="3" id="KW-1185">Reference proteome</keyword>
<evidence type="ECO:0000313" key="2">
    <source>
        <dbReference type="EMBL" id="KAI8038723.1"/>
    </source>
</evidence>
<proteinExistence type="predicted"/>
<name>A0A9P9YLD8_9MUSC</name>
<gene>
    <name evidence="2" type="ORF">M5D96_008631</name>
</gene>
<comment type="caution">
    <text evidence="2">The sequence shown here is derived from an EMBL/GenBank/DDBJ whole genome shotgun (WGS) entry which is preliminary data.</text>
</comment>
<accession>A0A9P9YLD8</accession>
<reference evidence="2" key="1">
    <citation type="journal article" date="2023" name="Genome Biol. Evol.">
        <title>Long-read-based Genome Assembly of Drosophila gunungcola Reveals Fewer Chemosensory Genes in Flower-breeding Species.</title>
        <authorList>
            <person name="Negi A."/>
            <person name="Liao B.Y."/>
            <person name="Yeh S.D."/>
        </authorList>
    </citation>
    <scope>NUCLEOTIDE SEQUENCE</scope>
    <source>
        <strain evidence="2">Sukarami</strain>
    </source>
</reference>
<protein>
    <submittedName>
        <fullName evidence="2">Uncharacterized protein</fullName>
    </submittedName>
</protein>
<evidence type="ECO:0000313" key="3">
    <source>
        <dbReference type="Proteomes" id="UP001059596"/>
    </source>
</evidence>
<dbReference type="AlphaFoldDB" id="A0A9P9YLD8"/>
<dbReference type="EMBL" id="JAMKOV010000007">
    <property type="protein sequence ID" value="KAI8038723.1"/>
    <property type="molecule type" value="Genomic_DNA"/>
</dbReference>
<dbReference type="Proteomes" id="UP001059596">
    <property type="component" value="Unassembled WGS sequence"/>
</dbReference>
<feature type="region of interest" description="Disordered" evidence="1">
    <location>
        <begin position="207"/>
        <end position="233"/>
    </location>
</feature>